<sequence length="71" mass="8206">MRNRVSERRGRDYSLPPLGRKYLNGNIRNTYQRTKNGPKCHKTMVHLATLSGGNRTQRKCAANVIPLRNRI</sequence>
<dbReference type="AlphaFoldDB" id="S4PT43"/>
<reference evidence="2" key="1">
    <citation type="journal article" date="2013" name="BMC Genomics">
        <title>Unscrambling butterfly oogenesis.</title>
        <authorList>
            <person name="Carter J.M."/>
            <person name="Baker S.C."/>
            <person name="Pink R."/>
            <person name="Carter D.R."/>
            <person name="Collins A."/>
            <person name="Tomlin J."/>
            <person name="Gibbs M."/>
            <person name="Breuker C.J."/>
        </authorList>
    </citation>
    <scope>NUCLEOTIDE SEQUENCE</scope>
    <source>
        <tissue evidence="2">Ovary</tissue>
    </source>
</reference>
<proteinExistence type="predicted"/>
<reference evidence="2" key="2">
    <citation type="submission" date="2013-05" db="EMBL/GenBank/DDBJ databases">
        <authorList>
            <person name="Carter J.-M."/>
            <person name="Baker S.C."/>
            <person name="Pink R."/>
            <person name="Carter D.R.F."/>
            <person name="Collins A."/>
            <person name="Tomlin J."/>
            <person name="Gibbs M."/>
            <person name="Breuker C.J."/>
        </authorList>
    </citation>
    <scope>NUCLEOTIDE SEQUENCE</scope>
    <source>
        <tissue evidence="2">Ovary</tissue>
    </source>
</reference>
<evidence type="ECO:0000256" key="1">
    <source>
        <dbReference type="SAM" id="MobiDB-lite"/>
    </source>
</evidence>
<evidence type="ECO:0000313" key="2">
    <source>
        <dbReference type="EMBL" id="JAA79872.1"/>
    </source>
</evidence>
<feature type="region of interest" description="Disordered" evidence="1">
    <location>
        <begin position="1"/>
        <end position="21"/>
    </location>
</feature>
<organism evidence="2">
    <name type="scientific">Pararge aegeria</name>
    <name type="common">speckled wood butterfly</name>
    <dbReference type="NCBI Taxonomy" id="116150"/>
    <lineage>
        <taxon>Eukaryota</taxon>
        <taxon>Metazoa</taxon>
        <taxon>Ecdysozoa</taxon>
        <taxon>Arthropoda</taxon>
        <taxon>Hexapoda</taxon>
        <taxon>Insecta</taxon>
        <taxon>Pterygota</taxon>
        <taxon>Neoptera</taxon>
        <taxon>Endopterygota</taxon>
        <taxon>Lepidoptera</taxon>
        <taxon>Glossata</taxon>
        <taxon>Ditrysia</taxon>
        <taxon>Papilionoidea</taxon>
        <taxon>Nymphalidae</taxon>
        <taxon>Satyrinae</taxon>
        <taxon>Satyrini</taxon>
        <taxon>Parargina</taxon>
        <taxon>Pararge</taxon>
    </lineage>
</organism>
<feature type="compositionally biased region" description="Basic and acidic residues" evidence="1">
    <location>
        <begin position="1"/>
        <end position="12"/>
    </location>
</feature>
<accession>S4PT43</accession>
<name>S4PT43_9NEOP</name>
<protein>
    <submittedName>
        <fullName evidence="2">Uncharacterized protein</fullName>
    </submittedName>
</protein>
<dbReference type="EMBL" id="GAIX01012688">
    <property type="protein sequence ID" value="JAA79872.1"/>
    <property type="molecule type" value="Transcribed_RNA"/>
</dbReference>